<dbReference type="EMBL" id="JADYXP020000004">
    <property type="protein sequence ID" value="KAL0125328.1"/>
    <property type="molecule type" value="Genomic_DNA"/>
</dbReference>
<feature type="compositionally biased region" description="Pro residues" evidence="1">
    <location>
        <begin position="61"/>
        <end position="72"/>
    </location>
</feature>
<comment type="caution">
    <text evidence="2">The sequence shown here is derived from an EMBL/GenBank/DDBJ whole genome shotgun (WGS) entry which is preliminary data.</text>
</comment>
<keyword evidence="3" id="KW-1185">Reference proteome</keyword>
<dbReference type="AlphaFoldDB" id="A0AAW2GCR1"/>
<proteinExistence type="predicted"/>
<feature type="compositionally biased region" description="Pro residues" evidence="1">
    <location>
        <begin position="80"/>
        <end position="91"/>
    </location>
</feature>
<dbReference type="Proteomes" id="UP001430953">
    <property type="component" value="Unassembled WGS sequence"/>
</dbReference>
<accession>A0AAW2GCR1</accession>
<reference evidence="2 3" key="1">
    <citation type="submission" date="2023-03" db="EMBL/GenBank/DDBJ databases">
        <title>High recombination rates correlate with genetic variation in Cardiocondyla obscurior ants.</title>
        <authorList>
            <person name="Errbii M."/>
        </authorList>
    </citation>
    <scope>NUCLEOTIDE SEQUENCE [LARGE SCALE GENOMIC DNA]</scope>
    <source>
        <strain evidence="2">Alpha-2009</strain>
        <tissue evidence="2">Whole body</tissue>
    </source>
</reference>
<gene>
    <name evidence="2" type="ORF">PUN28_004455</name>
</gene>
<evidence type="ECO:0000256" key="1">
    <source>
        <dbReference type="SAM" id="MobiDB-lite"/>
    </source>
</evidence>
<organism evidence="2 3">
    <name type="scientific">Cardiocondyla obscurior</name>
    <dbReference type="NCBI Taxonomy" id="286306"/>
    <lineage>
        <taxon>Eukaryota</taxon>
        <taxon>Metazoa</taxon>
        <taxon>Ecdysozoa</taxon>
        <taxon>Arthropoda</taxon>
        <taxon>Hexapoda</taxon>
        <taxon>Insecta</taxon>
        <taxon>Pterygota</taxon>
        <taxon>Neoptera</taxon>
        <taxon>Endopterygota</taxon>
        <taxon>Hymenoptera</taxon>
        <taxon>Apocrita</taxon>
        <taxon>Aculeata</taxon>
        <taxon>Formicoidea</taxon>
        <taxon>Formicidae</taxon>
        <taxon>Myrmicinae</taxon>
        <taxon>Cardiocondyla</taxon>
    </lineage>
</organism>
<evidence type="ECO:0000313" key="3">
    <source>
        <dbReference type="Proteomes" id="UP001430953"/>
    </source>
</evidence>
<evidence type="ECO:0000313" key="2">
    <source>
        <dbReference type="EMBL" id="KAL0125328.1"/>
    </source>
</evidence>
<sequence>MGEEDDPVTSHPLVGLLSATAVALSVTSSPSRTSYFPSRSEIQPLCTPSGLYSHHRRHSPPRPPESSSPSPSPSSSSSSSPPPPPPPPPLHPEIRTVYIENAH</sequence>
<name>A0AAW2GCR1_9HYME</name>
<protein>
    <submittedName>
        <fullName evidence="2">Uncharacterized protein</fullName>
    </submittedName>
</protein>
<feature type="region of interest" description="Disordered" evidence="1">
    <location>
        <begin position="27"/>
        <end position="103"/>
    </location>
</feature>
<feature type="compositionally biased region" description="Polar residues" evidence="1">
    <location>
        <begin position="30"/>
        <end position="41"/>
    </location>
</feature>